<gene>
    <name evidence="4" type="ORF">K8V05_11060</name>
</gene>
<name>A0A921KZ21_9BACT</name>
<evidence type="ECO:0000313" key="5">
    <source>
        <dbReference type="Proteomes" id="UP000742098"/>
    </source>
</evidence>
<dbReference type="GO" id="GO:0008836">
    <property type="term" value="F:diaminopimelate decarboxylase activity"/>
    <property type="evidence" value="ECO:0007669"/>
    <property type="project" value="TreeGrafter"/>
</dbReference>
<accession>A0A921KZ21</accession>
<dbReference type="GO" id="GO:0008784">
    <property type="term" value="F:alanine racemase activity"/>
    <property type="evidence" value="ECO:0007669"/>
    <property type="project" value="UniProtKB-EC"/>
</dbReference>
<proteinExistence type="predicted"/>
<dbReference type="PANTHER" id="PTHR43727">
    <property type="entry name" value="DIAMINOPIMELATE DECARBOXYLASE"/>
    <property type="match status" value="1"/>
</dbReference>
<evidence type="ECO:0000259" key="3">
    <source>
        <dbReference type="Pfam" id="PF02784"/>
    </source>
</evidence>
<keyword evidence="2" id="KW-0663">Pyridoxal phosphate</keyword>
<dbReference type="InterPro" id="IPR009006">
    <property type="entry name" value="Ala_racemase/Decarboxylase_C"/>
</dbReference>
<dbReference type="EC" id="5.1.1.1" evidence="4"/>
<organism evidence="4 5">
    <name type="scientific">Butyricimonas virosa</name>
    <dbReference type="NCBI Taxonomy" id="544645"/>
    <lineage>
        <taxon>Bacteria</taxon>
        <taxon>Pseudomonadati</taxon>
        <taxon>Bacteroidota</taxon>
        <taxon>Bacteroidia</taxon>
        <taxon>Bacteroidales</taxon>
        <taxon>Odoribacteraceae</taxon>
        <taxon>Butyricimonas</taxon>
    </lineage>
</organism>
<sequence>MEFIKKYATPFYLFDDKGFIANYQHLCKAFQDIYPNYMLAYSYKTNYTPHVCLLVKRLGGYAEVVSDMELTLALKIGYSHDFIIYNGPCKGVLMENHILCGGISNIDSVAEAERVIALAKHHPDKQLKVGLRINSDIGANFISRFGLQIDGKDIQHVVDEIKRQPNLKLVGLHMHVSRARYLSAWQKRIDNILYAADRYIDGIPEYIDLGSGMFADMEDYLKEQFTIEVPTYEEYAQVVAGAMAKHYGACESKP</sequence>
<dbReference type="EMBL" id="DYVS01000198">
    <property type="protein sequence ID" value="HJF71284.1"/>
    <property type="molecule type" value="Genomic_DNA"/>
</dbReference>
<reference evidence="4" key="2">
    <citation type="submission" date="2021-09" db="EMBL/GenBank/DDBJ databases">
        <authorList>
            <person name="Gilroy R."/>
        </authorList>
    </citation>
    <scope>NUCLEOTIDE SEQUENCE</scope>
    <source>
        <strain evidence="4">6966</strain>
    </source>
</reference>
<dbReference type="Gene3D" id="3.20.20.10">
    <property type="entry name" value="Alanine racemase"/>
    <property type="match status" value="1"/>
</dbReference>
<evidence type="ECO:0000313" key="4">
    <source>
        <dbReference type="EMBL" id="HJF71284.1"/>
    </source>
</evidence>
<dbReference type="Pfam" id="PF02784">
    <property type="entry name" value="Orn_Arg_deC_N"/>
    <property type="match status" value="1"/>
</dbReference>
<evidence type="ECO:0000256" key="2">
    <source>
        <dbReference type="ARBA" id="ARBA00022898"/>
    </source>
</evidence>
<dbReference type="InterPro" id="IPR029066">
    <property type="entry name" value="PLP-binding_barrel"/>
</dbReference>
<protein>
    <submittedName>
        <fullName evidence="4">Alanine racemase</fullName>
        <ecNumber evidence="4">5.1.1.1</ecNumber>
    </submittedName>
</protein>
<comment type="caution">
    <text evidence="4">The sequence shown here is derived from an EMBL/GenBank/DDBJ whole genome shotgun (WGS) entry which is preliminary data.</text>
</comment>
<comment type="cofactor">
    <cofactor evidence="1">
        <name>pyridoxal 5'-phosphate</name>
        <dbReference type="ChEBI" id="CHEBI:597326"/>
    </cofactor>
</comment>
<reference evidence="4" key="1">
    <citation type="journal article" date="2021" name="PeerJ">
        <title>Extensive microbial diversity within the chicken gut microbiome revealed by metagenomics and culture.</title>
        <authorList>
            <person name="Gilroy R."/>
            <person name="Ravi A."/>
            <person name="Getino M."/>
            <person name="Pursley I."/>
            <person name="Horton D.L."/>
            <person name="Alikhan N.F."/>
            <person name="Baker D."/>
            <person name="Gharbi K."/>
            <person name="Hall N."/>
            <person name="Watson M."/>
            <person name="Adriaenssens E.M."/>
            <person name="Foster-Nyarko E."/>
            <person name="Jarju S."/>
            <person name="Secka A."/>
            <person name="Antonio M."/>
            <person name="Oren A."/>
            <person name="Chaudhuri R.R."/>
            <person name="La Ragione R."/>
            <person name="Hildebrand F."/>
            <person name="Pallen M.J."/>
        </authorList>
    </citation>
    <scope>NUCLEOTIDE SEQUENCE</scope>
    <source>
        <strain evidence="4">6966</strain>
    </source>
</reference>
<dbReference type="Proteomes" id="UP000742098">
    <property type="component" value="Unassembled WGS sequence"/>
</dbReference>
<evidence type="ECO:0000256" key="1">
    <source>
        <dbReference type="ARBA" id="ARBA00001933"/>
    </source>
</evidence>
<dbReference type="PANTHER" id="PTHR43727:SF2">
    <property type="entry name" value="GROUP IV DECARBOXYLASE"/>
    <property type="match status" value="1"/>
</dbReference>
<feature type="non-terminal residue" evidence="4">
    <location>
        <position position="254"/>
    </location>
</feature>
<dbReference type="SUPFAM" id="SSF51419">
    <property type="entry name" value="PLP-binding barrel"/>
    <property type="match status" value="1"/>
</dbReference>
<keyword evidence="4" id="KW-0413">Isomerase</keyword>
<dbReference type="GO" id="GO:0009089">
    <property type="term" value="P:lysine biosynthetic process via diaminopimelate"/>
    <property type="evidence" value="ECO:0007669"/>
    <property type="project" value="TreeGrafter"/>
</dbReference>
<dbReference type="AlphaFoldDB" id="A0A921KZ21"/>
<dbReference type="InterPro" id="IPR022644">
    <property type="entry name" value="De-COase2_N"/>
</dbReference>
<dbReference type="Gene3D" id="2.40.37.10">
    <property type="entry name" value="Lyase, Ornithine Decarboxylase, Chain A, domain 1"/>
    <property type="match status" value="1"/>
</dbReference>
<feature type="domain" description="Orn/DAP/Arg decarboxylase 2 N-terminal" evidence="3">
    <location>
        <begin position="25"/>
        <end position="246"/>
    </location>
</feature>